<name>A0A9D4ZLZ1_ADICA</name>
<evidence type="ECO:0000313" key="2">
    <source>
        <dbReference type="Proteomes" id="UP000886520"/>
    </source>
</evidence>
<organism evidence="1 2">
    <name type="scientific">Adiantum capillus-veneris</name>
    <name type="common">Maidenhair fern</name>
    <dbReference type="NCBI Taxonomy" id="13818"/>
    <lineage>
        <taxon>Eukaryota</taxon>
        <taxon>Viridiplantae</taxon>
        <taxon>Streptophyta</taxon>
        <taxon>Embryophyta</taxon>
        <taxon>Tracheophyta</taxon>
        <taxon>Polypodiopsida</taxon>
        <taxon>Polypodiidae</taxon>
        <taxon>Polypodiales</taxon>
        <taxon>Pteridineae</taxon>
        <taxon>Pteridaceae</taxon>
        <taxon>Vittarioideae</taxon>
        <taxon>Adiantum</taxon>
    </lineage>
</organism>
<dbReference type="AlphaFoldDB" id="A0A9D4ZLZ1"/>
<proteinExistence type="predicted"/>
<evidence type="ECO:0000313" key="1">
    <source>
        <dbReference type="EMBL" id="KAI5077650.1"/>
    </source>
</evidence>
<protein>
    <submittedName>
        <fullName evidence="1">Uncharacterized protein</fullName>
    </submittedName>
</protein>
<sequence>MKLAHNVTTVIPSGRSFWACCVSIPTSSSPQLLFCFPAYILQGEPTSSFTSQEILLMSLIRKSHSPCATISVACLLTSTGPPFSVKPSIKKTAAASGLVFFSQIVHRVAVVRRRSTLSALHI</sequence>
<dbReference type="EMBL" id="JABFUD020000007">
    <property type="protein sequence ID" value="KAI5077650.1"/>
    <property type="molecule type" value="Genomic_DNA"/>
</dbReference>
<accession>A0A9D4ZLZ1</accession>
<gene>
    <name evidence="1" type="ORF">GOP47_0007474</name>
</gene>
<reference evidence="1" key="1">
    <citation type="submission" date="2021-01" db="EMBL/GenBank/DDBJ databases">
        <title>Adiantum capillus-veneris genome.</title>
        <authorList>
            <person name="Fang Y."/>
            <person name="Liao Q."/>
        </authorList>
    </citation>
    <scope>NUCLEOTIDE SEQUENCE</scope>
    <source>
        <strain evidence="1">H3</strain>
        <tissue evidence="1">Leaf</tissue>
    </source>
</reference>
<dbReference type="Proteomes" id="UP000886520">
    <property type="component" value="Chromosome 7"/>
</dbReference>
<comment type="caution">
    <text evidence="1">The sequence shown here is derived from an EMBL/GenBank/DDBJ whole genome shotgun (WGS) entry which is preliminary data.</text>
</comment>
<keyword evidence="2" id="KW-1185">Reference proteome</keyword>